<dbReference type="EMBL" id="FLUO01000001">
    <property type="protein sequence ID" value="SBW02095.1"/>
    <property type="molecule type" value="Genomic_DNA"/>
</dbReference>
<dbReference type="Gene3D" id="3.40.190.10">
    <property type="entry name" value="Periplasmic binding protein-like II"/>
    <property type="match status" value="1"/>
</dbReference>
<dbReference type="SUPFAM" id="SSF53850">
    <property type="entry name" value="Periplasmic binding protein-like II"/>
    <property type="match status" value="1"/>
</dbReference>
<dbReference type="AlphaFoldDB" id="A0A212JS30"/>
<name>A0A212JS30_9PROT</name>
<evidence type="ECO:0000256" key="2">
    <source>
        <dbReference type="SAM" id="SignalP"/>
    </source>
</evidence>
<feature type="signal peptide" evidence="2">
    <location>
        <begin position="1"/>
        <end position="23"/>
    </location>
</feature>
<dbReference type="CDD" id="cd07012">
    <property type="entry name" value="PBP2_Bug_TTT"/>
    <property type="match status" value="1"/>
</dbReference>
<gene>
    <name evidence="3" type="ORF">KL86APRO_11537</name>
</gene>
<dbReference type="PIRSF" id="PIRSF017082">
    <property type="entry name" value="YflP"/>
    <property type="match status" value="1"/>
</dbReference>
<comment type="similarity">
    <text evidence="1">Belongs to the UPF0065 (bug) family.</text>
</comment>
<dbReference type="InterPro" id="IPR042100">
    <property type="entry name" value="Bug_dom1"/>
</dbReference>
<dbReference type="Pfam" id="PF03401">
    <property type="entry name" value="TctC"/>
    <property type="match status" value="1"/>
</dbReference>
<reference evidence="3" key="1">
    <citation type="submission" date="2016-04" db="EMBL/GenBank/DDBJ databases">
        <authorList>
            <person name="Evans L.H."/>
            <person name="Alamgir A."/>
            <person name="Owens N."/>
            <person name="Weber N.D."/>
            <person name="Virtaneva K."/>
            <person name="Barbian K."/>
            <person name="Babar A."/>
            <person name="Rosenke K."/>
        </authorList>
    </citation>
    <scope>NUCLEOTIDE SEQUENCE</scope>
    <source>
        <strain evidence="3">86</strain>
    </source>
</reference>
<dbReference type="PANTHER" id="PTHR42928:SF5">
    <property type="entry name" value="BLR1237 PROTEIN"/>
    <property type="match status" value="1"/>
</dbReference>
<dbReference type="Gene3D" id="3.40.190.150">
    <property type="entry name" value="Bordetella uptake gene, domain 1"/>
    <property type="match status" value="1"/>
</dbReference>
<accession>A0A212JS30</accession>
<proteinExistence type="inferred from homology"/>
<sequence>MRVTWLSKGLLIGLTLAAASAFAADYPSKDIHIIVPFKPGGGVDTTARILAEYGNKSMSGGKLTIENRAGGDGVVGQTFAAKAKPDGYTVLAATSSFVTNPMLKKTEFQAEDFRPVAMFNMDPEIIAVGANSPFKTIADLVAEARKRPIATAIAGIGTSHHMAGLAIEDASGIQFNYIPTKDFGSQLQAVMGGHVEMALWPLGEAKKHADAGSIRILAVADTKRLPAFPDAPTWTEAGLNVKMWTTFRGWAVPKGTPDAAVAYLSDLLGKISRDPGYKAQMEEYGYPVVYADAQAFGEIVADYAALSRQVITKHGLIEK</sequence>
<evidence type="ECO:0008006" key="4">
    <source>
        <dbReference type="Google" id="ProtNLM"/>
    </source>
</evidence>
<feature type="chain" id="PRO_5012148824" description="Tripartite tricarboxylate transporter substrate binding protein" evidence="2">
    <location>
        <begin position="24"/>
        <end position="319"/>
    </location>
</feature>
<keyword evidence="2" id="KW-0732">Signal</keyword>
<organism evidence="3">
    <name type="scientific">uncultured Alphaproteobacteria bacterium</name>
    <dbReference type="NCBI Taxonomy" id="91750"/>
    <lineage>
        <taxon>Bacteria</taxon>
        <taxon>Pseudomonadati</taxon>
        <taxon>Pseudomonadota</taxon>
        <taxon>Alphaproteobacteria</taxon>
        <taxon>environmental samples</taxon>
    </lineage>
</organism>
<evidence type="ECO:0000313" key="3">
    <source>
        <dbReference type="EMBL" id="SBW02095.1"/>
    </source>
</evidence>
<dbReference type="InterPro" id="IPR005064">
    <property type="entry name" value="BUG"/>
</dbReference>
<protein>
    <recommendedName>
        <fullName evidence="4">Tripartite tricarboxylate transporter substrate binding protein</fullName>
    </recommendedName>
</protein>
<dbReference type="PANTHER" id="PTHR42928">
    <property type="entry name" value="TRICARBOXYLATE-BINDING PROTEIN"/>
    <property type="match status" value="1"/>
</dbReference>
<evidence type="ECO:0000256" key="1">
    <source>
        <dbReference type="ARBA" id="ARBA00006987"/>
    </source>
</evidence>